<evidence type="ECO:0000256" key="1">
    <source>
        <dbReference type="ARBA" id="ARBA00000085"/>
    </source>
</evidence>
<dbReference type="InterPro" id="IPR001789">
    <property type="entry name" value="Sig_transdc_resp-reg_receiver"/>
</dbReference>
<keyword evidence="4" id="KW-0808">Transferase</keyword>
<evidence type="ECO:0000313" key="10">
    <source>
        <dbReference type="Proteomes" id="UP000509658"/>
    </source>
</evidence>
<evidence type="ECO:0000256" key="4">
    <source>
        <dbReference type="ARBA" id="ARBA00022679"/>
    </source>
</evidence>
<dbReference type="InterPro" id="IPR003594">
    <property type="entry name" value="HATPase_dom"/>
</dbReference>
<evidence type="ECO:0000256" key="5">
    <source>
        <dbReference type="ARBA" id="ARBA00022777"/>
    </source>
</evidence>
<evidence type="ECO:0000256" key="2">
    <source>
        <dbReference type="ARBA" id="ARBA00012438"/>
    </source>
</evidence>
<dbReference type="EC" id="2.7.13.3" evidence="2"/>
<gene>
    <name evidence="9" type="ORF">HUE57_00525</name>
</gene>
<dbReference type="PRINTS" id="PR00344">
    <property type="entry name" value="BCTRLSENSOR"/>
</dbReference>
<evidence type="ECO:0000256" key="6">
    <source>
        <dbReference type="PROSITE-ProRule" id="PRU00169"/>
    </source>
</evidence>
<dbReference type="CDD" id="cd16922">
    <property type="entry name" value="HATPase_EvgS-ArcB-TorS-like"/>
    <property type="match status" value="1"/>
</dbReference>
<dbReference type="RefSeq" id="WP_174672512.1">
    <property type="nucleotide sequence ID" value="NZ_CP054491.1"/>
</dbReference>
<dbReference type="PROSITE" id="PS50109">
    <property type="entry name" value="HIS_KIN"/>
    <property type="match status" value="1"/>
</dbReference>
<accession>A0A6N0HRM1</accession>
<keyword evidence="5" id="KW-0418">Kinase</keyword>
<dbReference type="KEGG" id="rev:HUE57_00525"/>
<feature type="domain" description="Histidine kinase" evidence="7">
    <location>
        <begin position="1"/>
        <end position="141"/>
    </location>
</feature>
<feature type="domain" description="Response regulatory" evidence="8">
    <location>
        <begin position="166"/>
        <end position="283"/>
    </location>
</feature>
<dbReference type="Pfam" id="PF02518">
    <property type="entry name" value="HATPase_c"/>
    <property type="match status" value="1"/>
</dbReference>
<dbReference type="Gene3D" id="3.40.50.2300">
    <property type="match status" value="1"/>
</dbReference>
<dbReference type="SMART" id="SM00448">
    <property type="entry name" value="REC"/>
    <property type="match status" value="1"/>
</dbReference>
<sequence length="289" mass="31490">MISPLAEKRGIKLIDTLNCGSRISVRADRVRLKQVLINLLSNAVKYNREGGHINLSCGCDSDSRDQVCLTVGDTGKGIPFEQIESLFTPFNRLGAENSEVEGTGIGLVITKQLVEMMGGEVGCESTPGEGSQFTVSFPLDESLADEHEDVSNSDEEAQAEWCEKYSVLYVEDNPANIRLMNTALVRRGNINLMTAHTAELGLDLAEAHQPDVIILDINLPGISGMEALERIKVSEKLCNTPVIALSADAMQSSIDRGLEAGFYRYLTKPIDIQALFESLDASIEAAREQ</sequence>
<dbReference type="InterPro" id="IPR011006">
    <property type="entry name" value="CheY-like_superfamily"/>
</dbReference>
<dbReference type="InterPro" id="IPR005467">
    <property type="entry name" value="His_kinase_dom"/>
</dbReference>
<dbReference type="SUPFAM" id="SSF52172">
    <property type="entry name" value="CheY-like"/>
    <property type="match status" value="1"/>
</dbReference>
<dbReference type="EMBL" id="CP054491">
    <property type="protein sequence ID" value="QKQ24937.1"/>
    <property type="molecule type" value="Genomic_DNA"/>
</dbReference>
<evidence type="ECO:0000313" key="9">
    <source>
        <dbReference type="EMBL" id="QKQ24937.1"/>
    </source>
</evidence>
<dbReference type="Pfam" id="PF00072">
    <property type="entry name" value="Response_reg"/>
    <property type="match status" value="1"/>
</dbReference>
<dbReference type="InterPro" id="IPR036890">
    <property type="entry name" value="HATPase_C_sf"/>
</dbReference>
<dbReference type="PROSITE" id="PS50110">
    <property type="entry name" value="RESPONSE_REGULATORY"/>
    <property type="match status" value="1"/>
</dbReference>
<dbReference type="Gene3D" id="3.30.565.10">
    <property type="entry name" value="Histidine kinase-like ATPase, C-terminal domain"/>
    <property type="match status" value="1"/>
</dbReference>
<organism evidence="9 10">
    <name type="scientific">Candidatus Reidiella endopervernicosa</name>
    <dbReference type="NCBI Taxonomy" id="2738883"/>
    <lineage>
        <taxon>Bacteria</taxon>
        <taxon>Pseudomonadati</taxon>
        <taxon>Pseudomonadota</taxon>
        <taxon>Gammaproteobacteria</taxon>
        <taxon>Candidatus Reidiella</taxon>
    </lineage>
</organism>
<dbReference type="FunFam" id="3.30.565.10:FF:000006">
    <property type="entry name" value="Sensor histidine kinase WalK"/>
    <property type="match status" value="1"/>
</dbReference>
<keyword evidence="10" id="KW-1185">Reference proteome</keyword>
<dbReference type="PANTHER" id="PTHR43547">
    <property type="entry name" value="TWO-COMPONENT HISTIDINE KINASE"/>
    <property type="match status" value="1"/>
</dbReference>
<evidence type="ECO:0000259" key="7">
    <source>
        <dbReference type="PROSITE" id="PS50109"/>
    </source>
</evidence>
<dbReference type="SUPFAM" id="SSF55874">
    <property type="entry name" value="ATPase domain of HSP90 chaperone/DNA topoisomerase II/histidine kinase"/>
    <property type="match status" value="1"/>
</dbReference>
<reference evidence="9 10" key="1">
    <citation type="submission" date="2020-05" db="EMBL/GenBank/DDBJ databases">
        <title>Horizontal transmission and recombination maintain forever young bacterial symbiont genomes.</title>
        <authorList>
            <person name="Russell S.L."/>
            <person name="Pepper-Tunick E."/>
            <person name="Svedberg J."/>
            <person name="Byrne A."/>
            <person name="Ruelas Castillo J."/>
            <person name="Vollmers C."/>
            <person name="Beinart R.A."/>
            <person name="Corbett-Detig R."/>
        </authorList>
    </citation>
    <scope>NUCLEOTIDE SEQUENCE [LARGE SCALE GENOMIC DNA]</scope>
    <source>
        <strain evidence="9">Santa_Monica_outfall</strain>
    </source>
</reference>
<dbReference type="GO" id="GO:0005886">
    <property type="term" value="C:plasma membrane"/>
    <property type="evidence" value="ECO:0007669"/>
    <property type="project" value="UniProtKB-ARBA"/>
</dbReference>
<dbReference type="GO" id="GO:0000155">
    <property type="term" value="F:phosphorelay sensor kinase activity"/>
    <property type="evidence" value="ECO:0007669"/>
    <property type="project" value="TreeGrafter"/>
</dbReference>
<protein>
    <recommendedName>
        <fullName evidence="2">histidine kinase</fullName>
        <ecNumber evidence="2">2.7.13.3</ecNumber>
    </recommendedName>
</protein>
<keyword evidence="3 6" id="KW-0597">Phosphoprotein</keyword>
<comment type="catalytic activity">
    <reaction evidence="1">
        <text>ATP + protein L-histidine = ADP + protein N-phospho-L-histidine.</text>
        <dbReference type="EC" id="2.7.13.3"/>
    </reaction>
</comment>
<dbReference type="InterPro" id="IPR004358">
    <property type="entry name" value="Sig_transdc_His_kin-like_C"/>
</dbReference>
<proteinExistence type="predicted"/>
<dbReference type="PANTHER" id="PTHR43547:SF2">
    <property type="entry name" value="HYBRID SIGNAL TRANSDUCTION HISTIDINE KINASE C"/>
    <property type="match status" value="1"/>
</dbReference>
<dbReference type="AlphaFoldDB" id="A0A6N0HRM1"/>
<feature type="modified residue" description="4-aspartylphosphate" evidence="6">
    <location>
        <position position="216"/>
    </location>
</feature>
<dbReference type="Proteomes" id="UP000509658">
    <property type="component" value="Chromosome"/>
</dbReference>
<dbReference type="SMART" id="SM00387">
    <property type="entry name" value="HATPase_c"/>
    <property type="match status" value="1"/>
</dbReference>
<evidence type="ECO:0000259" key="8">
    <source>
        <dbReference type="PROSITE" id="PS50110"/>
    </source>
</evidence>
<name>A0A6N0HRM1_9GAMM</name>
<evidence type="ECO:0000256" key="3">
    <source>
        <dbReference type="ARBA" id="ARBA00022553"/>
    </source>
</evidence>